<proteinExistence type="predicted"/>
<dbReference type="EMBL" id="JABELX010000024">
    <property type="protein sequence ID" value="NNH75631.1"/>
    <property type="molecule type" value="Genomic_DNA"/>
</dbReference>
<name>A0A849CKN4_9NOCA</name>
<reference evidence="2 3" key="1">
    <citation type="submission" date="2020-05" db="EMBL/GenBank/DDBJ databases">
        <title>MicrobeNet Type strains.</title>
        <authorList>
            <person name="Nicholson A.C."/>
        </authorList>
    </citation>
    <scope>NUCLEOTIDE SEQUENCE [LARGE SCALE GENOMIC DNA]</scope>
    <source>
        <strain evidence="2 3">JCM 3224</strain>
    </source>
</reference>
<protein>
    <submittedName>
        <fullName evidence="2">DUF2993 domain-containing protein</fullName>
    </submittedName>
</protein>
<evidence type="ECO:0000313" key="2">
    <source>
        <dbReference type="EMBL" id="NNH75631.1"/>
    </source>
</evidence>
<comment type="caution">
    <text evidence="2">The sequence shown here is derived from an EMBL/GenBank/DDBJ whole genome shotgun (WGS) entry which is preliminary data.</text>
</comment>
<dbReference type="Proteomes" id="UP000586827">
    <property type="component" value="Unassembled WGS sequence"/>
</dbReference>
<evidence type="ECO:0000256" key="1">
    <source>
        <dbReference type="SAM" id="MobiDB-lite"/>
    </source>
</evidence>
<gene>
    <name evidence="2" type="ORF">HLB23_38255</name>
</gene>
<dbReference type="AlphaFoldDB" id="A0A849CKN4"/>
<dbReference type="Pfam" id="PF11209">
    <property type="entry name" value="LmeA"/>
    <property type="match status" value="1"/>
</dbReference>
<dbReference type="InterPro" id="IPR021373">
    <property type="entry name" value="DUF2993"/>
</dbReference>
<accession>A0A849CKN4</accession>
<keyword evidence="3" id="KW-1185">Reference proteome</keyword>
<organism evidence="2 3">
    <name type="scientific">Nocardia uniformis</name>
    <dbReference type="NCBI Taxonomy" id="53432"/>
    <lineage>
        <taxon>Bacteria</taxon>
        <taxon>Bacillati</taxon>
        <taxon>Actinomycetota</taxon>
        <taxon>Actinomycetes</taxon>
        <taxon>Mycobacteriales</taxon>
        <taxon>Nocardiaceae</taxon>
        <taxon>Nocardia</taxon>
    </lineage>
</organism>
<feature type="region of interest" description="Disordered" evidence="1">
    <location>
        <begin position="136"/>
        <end position="155"/>
    </location>
</feature>
<dbReference type="RefSeq" id="WP_067519815.1">
    <property type="nucleotide sequence ID" value="NZ_JABELX010000024.1"/>
</dbReference>
<sequence>MSFRRVIIGLLCLAGLAVVLDFGAAAYSEYRVSRLLRDGSDLGADPEVTFHGFPFVAQALDGQFRDIDIRARAVRPDIPGEILVEAGLIGVHAPLGDLVDGNVRKVPVDEVHALMRIEPVELGRLFKIPDLQVFGPPADKSDGSGGSGGTGVTTSGPIILTGTVSLTSDTNPVPGTSDSGKPVSVLADLRLDADGQIQIVATDIYYGDEATPAAMVPEVNRELVLAKFTRTIDTRDLPFGVRPMKVEASGGQIVVEGVGKNVTIDLDRLQQP</sequence>
<evidence type="ECO:0000313" key="3">
    <source>
        <dbReference type="Proteomes" id="UP000586827"/>
    </source>
</evidence>